<comment type="caution">
    <text evidence="2">The sequence shown here is derived from an EMBL/GenBank/DDBJ whole genome shotgun (WGS) entry which is preliminary data.</text>
</comment>
<organism evidence="2 3">
    <name type="scientific">Trinickia terrae</name>
    <dbReference type="NCBI Taxonomy" id="2571161"/>
    <lineage>
        <taxon>Bacteria</taxon>
        <taxon>Pseudomonadati</taxon>
        <taxon>Pseudomonadota</taxon>
        <taxon>Betaproteobacteria</taxon>
        <taxon>Burkholderiales</taxon>
        <taxon>Burkholderiaceae</taxon>
        <taxon>Trinickia</taxon>
    </lineage>
</organism>
<sequence>MGWMGAVGKRIAREHGYIAGYGWVVAGARITAQQWTRLRRPLCPKCGEGYLFPAQVEADRGGPDLSGYVGCSRCDHYEAAGRNKDAETIARLHALAEQRFADPVEREAKVRQYRAQSRCMYGLALVCLGIALWMMASNPVHTVYINVAMIGLFVMAKGMRASYRGWQVQHSRFFEPGLFRIWFSSGKWFL</sequence>
<dbReference type="OrthoDB" id="6971533at2"/>
<reference evidence="2 3" key="1">
    <citation type="submission" date="2019-04" db="EMBL/GenBank/DDBJ databases">
        <title>Trinickia sp. 7GSK02, isolated from subtropical forest soil.</title>
        <authorList>
            <person name="Gao Z.-H."/>
            <person name="Qiu L.-H."/>
        </authorList>
    </citation>
    <scope>NUCLEOTIDE SEQUENCE [LARGE SCALE GENOMIC DNA]</scope>
    <source>
        <strain evidence="2 3">7GSK02</strain>
    </source>
</reference>
<protein>
    <submittedName>
        <fullName evidence="2">Uncharacterized protein</fullName>
    </submittedName>
</protein>
<dbReference type="EMBL" id="SWJE01000004">
    <property type="protein sequence ID" value="TKC90162.1"/>
    <property type="molecule type" value="Genomic_DNA"/>
</dbReference>
<keyword evidence="1" id="KW-1133">Transmembrane helix</keyword>
<evidence type="ECO:0000313" key="3">
    <source>
        <dbReference type="Proteomes" id="UP000305539"/>
    </source>
</evidence>
<keyword evidence="1" id="KW-0812">Transmembrane</keyword>
<gene>
    <name evidence="2" type="ORF">FAZ69_08415</name>
</gene>
<proteinExistence type="predicted"/>
<feature type="transmembrane region" description="Helical" evidence="1">
    <location>
        <begin position="119"/>
        <end position="136"/>
    </location>
</feature>
<evidence type="ECO:0000313" key="2">
    <source>
        <dbReference type="EMBL" id="TKC90162.1"/>
    </source>
</evidence>
<evidence type="ECO:0000256" key="1">
    <source>
        <dbReference type="SAM" id="Phobius"/>
    </source>
</evidence>
<keyword evidence="1" id="KW-0472">Membrane</keyword>
<accession>A0A4U1I9K4</accession>
<keyword evidence="3" id="KW-1185">Reference proteome</keyword>
<dbReference type="AlphaFoldDB" id="A0A4U1I9K4"/>
<dbReference type="Proteomes" id="UP000305539">
    <property type="component" value="Unassembled WGS sequence"/>
</dbReference>
<name>A0A4U1I9K4_9BURK</name>
<feature type="transmembrane region" description="Helical" evidence="1">
    <location>
        <begin position="142"/>
        <end position="159"/>
    </location>
</feature>
<dbReference type="RefSeq" id="WP_136893492.1">
    <property type="nucleotide sequence ID" value="NZ_SWJE01000004.1"/>
</dbReference>